<comment type="caution">
    <text evidence="3">The sequence shown here is derived from an EMBL/GenBank/DDBJ whole genome shotgun (WGS) entry which is preliminary data.</text>
</comment>
<keyword evidence="1" id="KW-0812">Transmembrane</keyword>
<evidence type="ECO:0000313" key="3">
    <source>
        <dbReference type="EMBL" id="KAK2814595.1"/>
    </source>
</evidence>
<feature type="transmembrane region" description="Helical" evidence="1">
    <location>
        <begin position="222"/>
        <end position="241"/>
    </location>
</feature>
<keyword evidence="4" id="KW-1185">Reference proteome</keyword>
<evidence type="ECO:0000313" key="4">
    <source>
        <dbReference type="Proteomes" id="UP001187415"/>
    </source>
</evidence>
<dbReference type="PROSITE" id="PS50024">
    <property type="entry name" value="SEA"/>
    <property type="match status" value="1"/>
</dbReference>
<proteinExistence type="predicted"/>
<sequence length="245" mass="26354">MFGNRFNHCDVKAFRSTATRVDGTVAEIEVVFNEANTTADLPTNALVVQTFVLAVNDSSNNFTVAINPNNVQVISSPVTDPNTVSTAAPTTTVTTTAATSATVAPTTAAITTTLVTFRSRLDKFTNDLNDPSSEPFIKRSANITTQLQPRYQNAFPSSFKDLNVVGYRNGSIYNDLKLAFVGTSVPNNTQIAHVLMNAAPYVTGFDIEAISILVNGIPSSGVTYKISVMTAFFLVLLSWLLSNQQ</sequence>
<dbReference type="SUPFAM" id="SSF82671">
    <property type="entry name" value="SEA domain"/>
    <property type="match status" value="1"/>
</dbReference>
<keyword evidence="1" id="KW-0472">Membrane</keyword>
<reference evidence="3" key="1">
    <citation type="submission" date="2023-07" db="EMBL/GenBank/DDBJ databases">
        <title>Chromosome-level Genome Assembly of Striped Snakehead (Channa striata).</title>
        <authorList>
            <person name="Liu H."/>
        </authorList>
    </citation>
    <scope>NUCLEOTIDE SEQUENCE</scope>
    <source>
        <strain evidence="3">Gz</strain>
        <tissue evidence="3">Muscle</tissue>
    </source>
</reference>
<dbReference type="Gene3D" id="3.30.70.960">
    <property type="entry name" value="SEA domain"/>
    <property type="match status" value="1"/>
</dbReference>
<evidence type="ECO:0000256" key="1">
    <source>
        <dbReference type="SAM" id="Phobius"/>
    </source>
</evidence>
<organism evidence="3 4">
    <name type="scientific">Channa striata</name>
    <name type="common">Snakehead murrel</name>
    <name type="synonym">Ophicephalus striatus</name>
    <dbReference type="NCBI Taxonomy" id="64152"/>
    <lineage>
        <taxon>Eukaryota</taxon>
        <taxon>Metazoa</taxon>
        <taxon>Chordata</taxon>
        <taxon>Craniata</taxon>
        <taxon>Vertebrata</taxon>
        <taxon>Euteleostomi</taxon>
        <taxon>Actinopterygii</taxon>
        <taxon>Neopterygii</taxon>
        <taxon>Teleostei</taxon>
        <taxon>Neoteleostei</taxon>
        <taxon>Acanthomorphata</taxon>
        <taxon>Anabantaria</taxon>
        <taxon>Anabantiformes</taxon>
        <taxon>Channoidei</taxon>
        <taxon>Channidae</taxon>
        <taxon>Channa</taxon>
    </lineage>
</organism>
<name>A0AA88LFY7_CHASR</name>
<feature type="domain" description="SEA" evidence="2">
    <location>
        <begin position="109"/>
        <end position="219"/>
    </location>
</feature>
<dbReference type="InterPro" id="IPR000082">
    <property type="entry name" value="SEA_dom"/>
</dbReference>
<dbReference type="EMBL" id="JAUPFM010000034">
    <property type="protein sequence ID" value="KAK2814595.1"/>
    <property type="molecule type" value="Genomic_DNA"/>
</dbReference>
<evidence type="ECO:0000259" key="2">
    <source>
        <dbReference type="PROSITE" id="PS50024"/>
    </source>
</evidence>
<dbReference type="InterPro" id="IPR036364">
    <property type="entry name" value="SEA_dom_sf"/>
</dbReference>
<accession>A0AA88LFY7</accession>
<keyword evidence="1" id="KW-1133">Transmembrane helix</keyword>
<gene>
    <name evidence="3" type="ORF">Q5P01_000111</name>
</gene>
<dbReference type="Proteomes" id="UP001187415">
    <property type="component" value="Unassembled WGS sequence"/>
</dbReference>
<protein>
    <recommendedName>
        <fullName evidence="2">SEA domain-containing protein</fullName>
    </recommendedName>
</protein>
<dbReference type="Pfam" id="PF01390">
    <property type="entry name" value="SEA"/>
    <property type="match status" value="1"/>
</dbReference>
<dbReference type="AlphaFoldDB" id="A0AA88LFY7"/>